<feature type="compositionally biased region" description="Basic and acidic residues" evidence="12">
    <location>
        <begin position="193"/>
        <end position="202"/>
    </location>
</feature>
<evidence type="ECO:0000256" key="3">
    <source>
        <dbReference type="ARBA" id="ARBA00022670"/>
    </source>
</evidence>
<dbReference type="PANTHER" id="PTHR37425">
    <property type="match status" value="1"/>
</dbReference>
<dbReference type="PANTHER" id="PTHR37425:SF1">
    <property type="entry name" value="OUTER MEMBRANE PROTEIN"/>
    <property type="match status" value="1"/>
</dbReference>
<evidence type="ECO:0000256" key="9">
    <source>
        <dbReference type="ARBA" id="ARBA00023316"/>
    </source>
</evidence>
<evidence type="ECO:0000256" key="8">
    <source>
        <dbReference type="ARBA" id="ARBA00023049"/>
    </source>
</evidence>
<keyword evidence="8" id="KW-0482">Metalloprotease</keyword>
<feature type="compositionally biased region" description="Polar residues" evidence="12">
    <location>
        <begin position="142"/>
        <end position="167"/>
    </location>
</feature>
<dbReference type="Gene3D" id="3.30.1380.10">
    <property type="match status" value="1"/>
</dbReference>
<protein>
    <recommendedName>
        <fullName evidence="11">Murein endopeptidase K</fullName>
    </recommendedName>
</protein>
<feature type="compositionally biased region" description="Polar residues" evidence="12">
    <location>
        <begin position="176"/>
        <end position="186"/>
    </location>
</feature>
<organism evidence="14 15">
    <name type="scientific">Phyllobacterium salinisoli</name>
    <dbReference type="NCBI Taxonomy" id="1899321"/>
    <lineage>
        <taxon>Bacteria</taxon>
        <taxon>Pseudomonadati</taxon>
        <taxon>Pseudomonadota</taxon>
        <taxon>Alphaproteobacteria</taxon>
        <taxon>Hyphomicrobiales</taxon>
        <taxon>Phyllobacteriaceae</taxon>
        <taxon>Phyllobacterium</taxon>
    </lineage>
</organism>
<dbReference type="Pfam" id="PF08291">
    <property type="entry name" value="Peptidase_M15_3"/>
    <property type="match status" value="1"/>
</dbReference>
<feature type="compositionally biased region" description="Low complexity" evidence="12">
    <location>
        <begin position="92"/>
        <end position="107"/>
    </location>
</feature>
<keyword evidence="5" id="KW-0732">Signal</keyword>
<evidence type="ECO:0000256" key="4">
    <source>
        <dbReference type="ARBA" id="ARBA00022723"/>
    </source>
</evidence>
<evidence type="ECO:0000313" key="14">
    <source>
        <dbReference type="EMBL" id="RCS24147.1"/>
    </source>
</evidence>
<comment type="similarity">
    <text evidence="10">Belongs to the peptidase M15 family.</text>
</comment>
<proteinExistence type="inferred from homology"/>
<evidence type="ECO:0000313" key="15">
    <source>
        <dbReference type="Proteomes" id="UP000253420"/>
    </source>
</evidence>
<dbReference type="InterPro" id="IPR013230">
    <property type="entry name" value="Peptidase_M15A_C"/>
</dbReference>
<evidence type="ECO:0000256" key="2">
    <source>
        <dbReference type="ARBA" id="ARBA00004776"/>
    </source>
</evidence>
<dbReference type="EMBL" id="QOZG01000003">
    <property type="protein sequence ID" value="RCS24147.1"/>
    <property type="molecule type" value="Genomic_DNA"/>
</dbReference>
<feature type="compositionally biased region" description="Low complexity" evidence="12">
    <location>
        <begin position="126"/>
        <end position="141"/>
    </location>
</feature>
<dbReference type="InterPro" id="IPR009045">
    <property type="entry name" value="Zn_M74/Hedgehog-like"/>
</dbReference>
<accession>A0A368K443</accession>
<evidence type="ECO:0000256" key="6">
    <source>
        <dbReference type="ARBA" id="ARBA00022801"/>
    </source>
</evidence>
<comment type="cofactor">
    <cofactor evidence="1">
        <name>Zn(2+)</name>
        <dbReference type="ChEBI" id="CHEBI:29105"/>
    </cofactor>
</comment>
<sequence length="397" mass="41445">MSGHTKQSGAGKNRSFAWAIALLSVTVAACTATGSGTTPQLQAQGEALSLVDAMTSATETAENSASTQPESGNTVLALADTKSATPAEQGPAEEAATAENAKPAAAASDTTGEVTASAPVPPTSPPAANAAASAADAPQTAESNAQAAETQAPATKVQTASLSTSPRQVAFATPASPVNRSSQSGGTIMRLFSDNRPKKNESAKILDNSVEKKAVVASAASKASGSTPRKYNDALPGVRENFGIEIKRRTSMDDDSDIDAHEEDEAFPIQLASAGGLARLAPNGLKKQRESVDVACLKPQLVALLKTVERHFRRPVMITSGYRSPSHNRAVNGARRSLHMMCAAADIQIDGVSKWDIARYVRSMPNRGGVGTYCHTSSVHIDIGPERDWNWRCVRRG</sequence>
<feature type="region of interest" description="Disordered" evidence="12">
    <location>
        <begin position="78"/>
        <end position="202"/>
    </location>
</feature>
<dbReference type="GO" id="GO:0071555">
    <property type="term" value="P:cell wall organization"/>
    <property type="evidence" value="ECO:0007669"/>
    <property type="project" value="UniProtKB-KW"/>
</dbReference>
<feature type="domain" description="Peptidase M15A C-terminal" evidence="13">
    <location>
        <begin position="279"/>
        <end position="382"/>
    </location>
</feature>
<dbReference type="SUPFAM" id="SSF55166">
    <property type="entry name" value="Hedgehog/DD-peptidase"/>
    <property type="match status" value="1"/>
</dbReference>
<evidence type="ECO:0000256" key="5">
    <source>
        <dbReference type="ARBA" id="ARBA00022729"/>
    </source>
</evidence>
<dbReference type="GO" id="GO:0008237">
    <property type="term" value="F:metallopeptidase activity"/>
    <property type="evidence" value="ECO:0007669"/>
    <property type="project" value="UniProtKB-KW"/>
</dbReference>
<dbReference type="OrthoDB" id="5418604at2"/>
<comment type="caution">
    <text evidence="14">The sequence shown here is derived from an EMBL/GenBank/DDBJ whole genome shotgun (WGS) entry which is preliminary data.</text>
</comment>
<dbReference type="GO" id="GO:0046872">
    <property type="term" value="F:metal ion binding"/>
    <property type="evidence" value="ECO:0007669"/>
    <property type="project" value="UniProtKB-KW"/>
</dbReference>
<evidence type="ECO:0000259" key="13">
    <source>
        <dbReference type="Pfam" id="PF08291"/>
    </source>
</evidence>
<dbReference type="GO" id="GO:0006508">
    <property type="term" value="P:proteolysis"/>
    <property type="evidence" value="ECO:0007669"/>
    <property type="project" value="UniProtKB-KW"/>
</dbReference>
<evidence type="ECO:0000256" key="12">
    <source>
        <dbReference type="SAM" id="MobiDB-lite"/>
    </source>
</evidence>
<keyword evidence="4" id="KW-0479">Metal-binding</keyword>
<dbReference type="PROSITE" id="PS51257">
    <property type="entry name" value="PROKAR_LIPOPROTEIN"/>
    <property type="match status" value="1"/>
</dbReference>
<keyword evidence="9" id="KW-0961">Cell wall biogenesis/degradation</keyword>
<comment type="pathway">
    <text evidence="2">Cell wall biogenesis; cell wall polysaccharide biosynthesis.</text>
</comment>
<dbReference type="AlphaFoldDB" id="A0A368K443"/>
<keyword evidence="15" id="KW-1185">Reference proteome</keyword>
<name>A0A368K443_9HYPH</name>
<keyword evidence="3" id="KW-0645">Protease</keyword>
<keyword evidence="7" id="KW-0862">Zinc</keyword>
<evidence type="ECO:0000256" key="7">
    <source>
        <dbReference type="ARBA" id="ARBA00022833"/>
    </source>
</evidence>
<keyword evidence="6" id="KW-0378">Hydrolase</keyword>
<evidence type="ECO:0000256" key="10">
    <source>
        <dbReference type="ARBA" id="ARBA00093448"/>
    </source>
</evidence>
<dbReference type="RefSeq" id="WP_114439770.1">
    <property type="nucleotide sequence ID" value="NZ_QOZG01000003.1"/>
</dbReference>
<evidence type="ECO:0000256" key="1">
    <source>
        <dbReference type="ARBA" id="ARBA00001947"/>
    </source>
</evidence>
<evidence type="ECO:0000256" key="11">
    <source>
        <dbReference type="ARBA" id="ARBA00093666"/>
    </source>
</evidence>
<dbReference type="Proteomes" id="UP000253420">
    <property type="component" value="Unassembled WGS sequence"/>
</dbReference>
<dbReference type="InterPro" id="IPR010275">
    <property type="entry name" value="MepK"/>
</dbReference>
<gene>
    <name evidence="14" type="ORF">DUT91_07420</name>
</gene>
<reference evidence="14 15" key="1">
    <citation type="submission" date="2018-07" db="EMBL/GenBank/DDBJ databases">
        <title>The draft genome of Phyllobacterium salinisoli.</title>
        <authorList>
            <person name="Liu L."/>
            <person name="Li L."/>
            <person name="Zhang X."/>
            <person name="Liang L."/>
        </authorList>
    </citation>
    <scope>NUCLEOTIDE SEQUENCE [LARGE SCALE GENOMIC DNA]</scope>
    <source>
        <strain evidence="14 15">LLAN61</strain>
    </source>
</reference>